<evidence type="ECO:0000313" key="2">
    <source>
        <dbReference type="Proteomes" id="UP001054837"/>
    </source>
</evidence>
<comment type="caution">
    <text evidence="1">The sequence shown here is derived from an EMBL/GenBank/DDBJ whole genome shotgun (WGS) entry which is preliminary data.</text>
</comment>
<keyword evidence="2" id="KW-1185">Reference proteome</keyword>
<accession>A0AAV4VJ14</accession>
<proteinExistence type="predicted"/>
<name>A0AAV4VJ14_9ARAC</name>
<evidence type="ECO:0000313" key="1">
    <source>
        <dbReference type="EMBL" id="GIY70182.1"/>
    </source>
</evidence>
<protein>
    <submittedName>
        <fullName evidence="1">Uncharacterized protein</fullName>
    </submittedName>
</protein>
<sequence length="114" mass="12978">MKAQQETLGISMDGECACYNEVKNMRAHSQKQISLCPPFQLYQTKQHQFFSFFRECNPNNDVLTLDCIVTLQPTFKPDAPIAPITSFHQANQKKEMQTAHMTSFLQPISGKTHA</sequence>
<reference evidence="1 2" key="1">
    <citation type="submission" date="2021-06" db="EMBL/GenBank/DDBJ databases">
        <title>Caerostris darwini draft genome.</title>
        <authorList>
            <person name="Kono N."/>
            <person name="Arakawa K."/>
        </authorList>
    </citation>
    <scope>NUCLEOTIDE SEQUENCE [LARGE SCALE GENOMIC DNA]</scope>
</reference>
<dbReference type="Proteomes" id="UP001054837">
    <property type="component" value="Unassembled WGS sequence"/>
</dbReference>
<organism evidence="1 2">
    <name type="scientific">Caerostris darwini</name>
    <dbReference type="NCBI Taxonomy" id="1538125"/>
    <lineage>
        <taxon>Eukaryota</taxon>
        <taxon>Metazoa</taxon>
        <taxon>Ecdysozoa</taxon>
        <taxon>Arthropoda</taxon>
        <taxon>Chelicerata</taxon>
        <taxon>Arachnida</taxon>
        <taxon>Araneae</taxon>
        <taxon>Araneomorphae</taxon>
        <taxon>Entelegynae</taxon>
        <taxon>Araneoidea</taxon>
        <taxon>Araneidae</taxon>
        <taxon>Caerostris</taxon>
    </lineage>
</organism>
<dbReference type="EMBL" id="BPLQ01013137">
    <property type="protein sequence ID" value="GIY70182.1"/>
    <property type="molecule type" value="Genomic_DNA"/>
</dbReference>
<gene>
    <name evidence="1" type="ORF">CDAR_167911</name>
</gene>
<dbReference type="AlphaFoldDB" id="A0AAV4VJ14"/>